<proteinExistence type="inferred from homology"/>
<dbReference type="EMBL" id="KQ420026">
    <property type="protein sequence ID" value="KOF81598.1"/>
    <property type="molecule type" value="Genomic_DNA"/>
</dbReference>
<feature type="compositionally biased region" description="Low complexity" evidence="2">
    <location>
        <begin position="35"/>
        <end position="51"/>
    </location>
</feature>
<accession>A0A0L8GX95</accession>
<dbReference type="KEGG" id="obi:106874160"/>
<protein>
    <submittedName>
        <fullName evidence="3">Uncharacterized protein</fullName>
    </submittedName>
</protein>
<feature type="compositionally biased region" description="Low complexity" evidence="2">
    <location>
        <begin position="83"/>
        <end position="106"/>
    </location>
</feature>
<dbReference type="STRING" id="37653.A0A0L8GX95"/>
<reference evidence="3" key="1">
    <citation type="submission" date="2015-07" db="EMBL/GenBank/DDBJ databases">
        <title>MeaNS - Measles Nucleotide Surveillance Program.</title>
        <authorList>
            <person name="Tran T."/>
            <person name="Druce J."/>
        </authorList>
    </citation>
    <scope>NUCLEOTIDE SEQUENCE</scope>
    <source>
        <strain evidence="3">UCB-OBI-ISO-001</strain>
        <tissue evidence="3">Gonad</tissue>
    </source>
</reference>
<dbReference type="PANTHER" id="PTHR11119">
    <property type="entry name" value="XANTHINE-URACIL / VITAMIN C PERMEASE FAMILY MEMBER"/>
    <property type="match status" value="1"/>
</dbReference>
<gene>
    <name evidence="3" type="ORF">OCBIM_22026325mg</name>
</gene>
<organism evidence="3">
    <name type="scientific">Octopus bimaculoides</name>
    <name type="common">California two-spotted octopus</name>
    <dbReference type="NCBI Taxonomy" id="37653"/>
    <lineage>
        <taxon>Eukaryota</taxon>
        <taxon>Metazoa</taxon>
        <taxon>Spiralia</taxon>
        <taxon>Lophotrochozoa</taxon>
        <taxon>Mollusca</taxon>
        <taxon>Cephalopoda</taxon>
        <taxon>Coleoidea</taxon>
        <taxon>Octopodiformes</taxon>
        <taxon>Octopoda</taxon>
        <taxon>Incirrata</taxon>
        <taxon>Octopodidae</taxon>
        <taxon>Octopus</taxon>
    </lineage>
</organism>
<dbReference type="OrthoDB" id="1641903at2759"/>
<name>A0A0L8GX95_OCTBM</name>
<dbReference type="AlphaFoldDB" id="A0A0L8GX95"/>
<feature type="compositionally biased region" description="Pro residues" evidence="2">
    <location>
        <begin position="52"/>
        <end position="62"/>
    </location>
</feature>
<evidence type="ECO:0000313" key="3">
    <source>
        <dbReference type="EMBL" id="KOF81598.1"/>
    </source>
</evidence>
<comment type="similarity">
    <text evidence="1">Belongs to the nucleobase:cation symporter-2 (NCS2) (TC 2.A.40) family.</text>
</comment>
<evidence type="ECO:0000256" key="2">
    <source>
        <dbReference type="SAM" id="MobiDB-lite"/>
    </source>
</evidence>
<sequence>MDPKYELVEVETSAGIETTASDSEQSRLGTDKQEATAASSPSSSLTTLATQPPTPPLPPQPPDLQHERPPHEAPVSSPPAPSSSPSSTARNGLTHNNNNNNNVASSDGGGGGGEIDSGRETRAEEEEGEGGGGEVEESVREEKLASETAKLINKDSLNTDINRFAHKDASNGGGDDGWDPESKLVGDQEVEIVIEQQHNDLIYKVSDCPPWYLTLFYAFQQSLTPVSGNLSIAILIADFVCGEDDEVLKTKLICTAMFMSGLSTFLQNTIGVRYVESYKIFFYN</sequence>
<feature type="compositionally biased region" description="Polar residues" evidence="2">
    <location>
        <begin position="15"/>
        <end position="28"/>
    </location>
</feature>
<feature type="region of interest" description="Disordered" evidence="2">
    <location>
        <begin position="1"/>
        <end position="144"/>
    </location>
</feature>
<evidence type="ECO:0000256" key="1">
    <source>
        <dbReference type="ARBA" id="ARBA00008821"/>
    </source>
</evidence>